<proteinExistence type="inferred from homology"/>
<dbReference type="EC" id="3.6.1.55" evidence="12"/>
<dbReference type="InterPro" id="IPR036206">
    <property type="entry name" value="ThiamineP_synth_sf"/>
</dbReference>
<evidence type="ECO:0000256" key="12">
    <source>
        <dbReference type="ARBA" id="ARBA00038905"/>
    </source>
</evidence>
<evidence type="ECO:0000256" key="14">
    <source>
        <dbReference type="ARBA" id="ARBA00041592"/>
    </source>
</evidence>
<dbReference type="Proteomes" id="UP000190683">
    <property type="component" value="Unassembled WGS sequence"/>
</dbReference>
<dbReference type="GO" id="GO:0044716">
    <property type="term" value="F:8-oxo-GDP phosphatase activity"/>
    <property type="evidence" value="ECO:0007669"/>
    <property type="project" value="TreeGrafter"/>
</dbReference>
<comment type="catalytic activity">
    <reaction evidence="11">
        <text>8-oxo-GTP + H2O = 8-oxo-GMP + diphosphate + H(+)</text>
        <dbReference type="Rhea" id="RHEA:67616"/>
        <dbReference type="ChEBI" id="CHEBI:15377"/>
        <dbReference type="ChEBI" id="CHEBI:15378"/>
        <dbReference type="ChEBI" id="CHEBI:33019"/>
        <dbReference type="ChEBI" id="CHEBI:143553"/>
        <dbReference type="ChEBI" id="CHEBI:145694"/>
    </reaction>
</comment>
<dbReference type="SUPFAM" id="SSF55811">
    <property type="entry name" value="Nudix"/>
    <property type="match status" value="1"/>
</dbReference>
<evidence type="ECO:0000256" key="4">
    <source>
        <dbReference type="ARBA" id="ARBA00022705"/>
    </source>
</evidence>
<keyword evidence="3" id="KW-0515">Mutator protein</keyword>
<dbReference type="InterPro" id="IPR020476">
    <property type="entry name" value="Nudix_hydrolase"/>
</dbReference>
<dbReference type="PRINTS" id="PR00502">
    <property type="entry name" value="NUDIXFAMILY"/>
</dbReference>
<dbReference type="AlphaFoldDB" id="A0A1T0CSL1"/>
<dbReference type="PANTHER" id="PTHR47707:SF1">
    <property type="entry name" value="NUDIX HYDROLASE FAMILY PROTEIN"/>
    <property type="match status" value="1"/>
</dbReference>
<evidence type="ECO:0000256" key="11">
    <source>
        <dbReference type="ARBA" id="ARBA00036904"/>
    </source>
</evidence>
<dbReference type="GO" id="GO:0035539">
    <property type="term" value="F:8-oxo-7,8-dihydrodeoxyguanosine triphosphate pyrophosphatase activity"/>
    <property type="evidence" value="ECO:0007669"/>
    <property type="project" value="UniProtKB-EC"/>
</dbReference>
<comment type="cofactor">
    <cofactor evidence="1">
        <name>Mg(2+)</name>
        <dbReference type="ChEBI" id="CHEBI:18420"/>
    </cofactor>
</comment>
<sequence>MNIHANNPQTHPIIRVAVAVIRYHDEFLLAMRHQHQHQGGKLEFVGGKIEQGESAESALIREVGEEIGLQLQTDQLVRFGVIAHDYTDKSVELHIYQAHLNDIQYQEFRHRTHGCESQALHWLGLDELLASGERLPAANLRILDWLGLCDTLIISHGLTHFGTLDDFVQYYIDKLPNHAWFYLRPQTDVMTTRQLYQAICTHRPDIRLMIKDEVYCVYRDEWDADMVVKLSAQTLANMTQRITQGMDISADLPSDLTIMIGVHDASEAMMANLLARHARIIAAMVSPVLPTQSHPNAPVLGWQCFSELAGQLSMPAIALGGMNPSDAVMARAYGAVAISGIRGML</sequence>
<protein>
    <recommendedName>
        <fullName evidence="13">8-oxo-dGTP diphosphatase</fullName>
        <ecNumber evidence="12">3.6.1.55</ecNumber>
    </recommendedName>
    <alternativeName>
        <fullName evidence="16">7,8-dihydro-8-oxoguanine-triphosphatase</fullName>
    </alternativeName>
    <alternativeName>
        <fullName evidence="15">Mutator protein MutT</fullName>
    </alternativeName>
    <alternativeName>
        <fullName evidence="14">dGTP pyrophosphohydrolase</fullName>
    </alternativeName>
</protein>
<dbReference type="Pfam" id="PF14815">
    <property type="entry name" value="NUDIX_4"/>
    <property type="match status" value="1"/>
</dbReference>
<dbReference type="PROSITE" id="PS00893">
    <property type="entry name" value="NUDIX_BOX"/>
    <property type="match status" value="1"/>
</dbReference>
<dbReference type="Gene3D" id="3.20.20.70">
    <property type="entry name" value="Aldolase class I"/>
    <property type="match status" value="1"/>
</dbReference>
<dbReference type="PROSITE" id="PS51462">
    <property type="entry name" value="NUDIX"/>
    <property type="match status" value="1"/>
</dbReference>
<dbReference type="STRING" id="573983.B0681_04600"/>
<evidence type="ECO:0000256" key="1">
    <source>
        <dbReference type="ARBA" id="ARBA00001946"/>
    </source>
</evidence>
<evidence type="ECO:0000256" key="13">
    <source>
        <dbReference type="ARBA" id="ARBA00040794"/>
    </source>
</evidence>
<keyword evidence="6" id="KW-0227">DNA damage</keyword>
<evidence type="ECO:0000256" key="15">
    <source>
        <dbReference type="ARBA" id="ARBA00041979"/>
    </source>
</evidence>
<gene>
    <name evidence="18" type="ORF">B0681_04600</name>
</gene>
<dbReference type="GO" id="GO:0008413">
    <property type="term" value="F:8-oxo-7,8-dihydroguanosine triphosphate pyrophosphatase activity"/>
    <property type="evidence" value="ECO:0007669"/>
    <property type="project" value="TreeGrafter"/>
</dbReference>
<keyword evidence="9" id="KW-0234">DNA repair</keyword>
<evidence type="ECO:0000256" key="9">
    <source>
        <dbReference type="ARBA" id="ARBA00023204"/>
    </source>
</evidence>
<dbReference type="CDD" id="cd03425">
    <property type="entry name" value="NUDIX_MutT_NudA_like"/>
    <property type="match status" value="1"/>
</dbReference>
<reference evidence="18 19" key="1">
    <citation type="submission" date="2017-02" db="EMBL/GenBank/DDBJ databases">
        <title>Draft genome sequence of Moraxella porci CCUG 54912T type strain.</title>
        <authorList>
            <person name="Salva-Serra F."/>
            <person name="Engstrom-Jakobsson H."/>
            <person name="Thorell K."/>
            <person name="Jaen-Luchoro D."/>
            <person name="Gonzales-Siles L."/>
            <person name="Karlsson R."/>
            <person name="Yazdan S."/>
            <person name="Boulund F."/>
            <person name="Johnning A."/>
            <person name="Engstrand L."/>
            <person name="Kristiansson E."/>
            <person name="Moore E."/>
        </authorList>
    </citation>
    <scope>NUCLEOTIDE SEQUENCE [LARGE SCALE GENOMIC DNA]</scope>
    <source>
        <strain evidence="18 19">CCUG 54912</strain>
    </source>
</reference>
<dbReference type="InterPro" id="IPR020084">
    <property type="entry name" value="NUDIX_hydrolase_CS"/>
</dbReference>
<evidence type="ECO:0000256" key="16">
    <source>
        <dbReference type="ARBA" id="ARBA00042798"/>
    </source>
</evidence>
<dbReference type="EMBL" id="MUYV01000005">
    <property type="protein sequence ID" value="OOS25307.1"/>
    <property type="molecule type" value="Genomic_DNA"/>
</dbReference>
<dbReference type="GO" id="GO:0044715">
    <property type="term" value="F:8-oxo-dGDP phosphatase activity"/>
    <property type="evidence" value="ECO:0007669"/>
    <property type="project" value="TreeGrafter"/>
</dbReference>
<dbReference type="GO" id="GO:0046872">
    <property type="term" value="F:metal ion binding"/>
    <property type="evidence" value="ECO:0007669"/>
    <property type="project" value="UniProtKB-KW"/>
</dbReference>
<dbReference type="PANTHER" id="PTHR47707">
    <property type="entry name" value="8-OXO-DGTP DIPHOSPHATASE"/>
    <property type="match status" value="1"/>
</dbReference>
<evidence type="ECO:0000256" key="7">
    <source>
        <dbReference type="ARBA" id="ARBA00022801"/>
    </source>
</evidence>
<keyword evidence="5" id="KW-0479">Metal-binding</keyword>
<evidence type="ECO:0000256" key="5">
    <source>
        <dbReference type="ARBA" id="ARBA00022723"/>
    </source>
</evidence>
<accession>A0A1T0CSL1</accession>
<comment type="similarity">
    <text evidence="2">Belongs to the Nudix hydrolase family.</text>
</comment>
<dbReference type="InterPro" id="IPR047127">
    <property type="entry name" value="MutT-like"/>
</dbReference>
<name>A0A1T0CSL1_9GAMM</name>
<evidence type="ECO:0000256" key="10">
    <source>
        <dbReference type="ARBA" id="ARBA00035861"/>
    </source>
</evidence>
<evidence type="ECO:0000256" key="3">
    <source>
        <dbReference type="ARBA" id="ARBA00022457"/>
    </source>
</evidence>
<evidence type="ECO:0000256" key="8">
    <source>
        <dbReference type="ARBA" id="ARBA00022842"/>
    </source>
</evidence>
<dbReference type="InterPro" id="IPR013785">
    <property type="entry name" value="Aldolase_TIM"/>
</dbReference>
<dbReference type="InterPro" id="IPR029119">
    <property type="entry name" value="MutY_C"/>
</dbReference>
<keyword evidence="19" id="KW-1185">Reference proteome</keyword>
<dbReference type="GO" id="GO:0006281">
    <property type="term" value="P:DNA repair"/>
    <property type="evidence" value="ECO:0007669"/>
    <property type="project" value="UniProtKB-KW"/>
</dbReference>
<evidence type="ECO:0000259" key="17">
    <source>
        <dbReference type="PROSITE" id="PS51462"/>
    </source>
</evidence>
<dbReference type="InterPro" id="IPR000086">
    <property type="entry name" value="NUDIX_hydrolase_dom"/>
</dbReference>
<comment type="caution">
    <text evidence="18">The sequence shown here is derived from an EMBL/GenBank/DDBJ whole genome shotgun (WGS) entry which is preliminary data.</text>
</comment>
<organism evidence="18 19">
    <name type="scientific">Moraxella porci DSM 25326</name>
    <dbReference type="NCBI Taxonomy" id="573983"/>
    <lineage>
        <taxon>Bacteria</taxon>
        <taxon>Pseudomonadati</taxon>
        <taxon>Pseudomonadota</taxon>
        <taxon>Gammaproteobacteria</taxon>
        <taxon>Moraxellales</taxon>
        <taxon>Moraxellaceae</taxon>
        <taxon>Moraxella</taxon>
    </lineage>
</organism>
<dbReference type="SUPFAM" id="SSF51391">
    <property type="entry name" value="Thiamin phosphate synthase"/>
    <property type="match status" value="1"/>
</dbReference>
<keyword evidence="8" id="KW-0460">Magnesium</keyword>
<keyword evidence="4" id="KW-0235">DNA replication</keyword>
<dbReference type="Gene3D" id="3.90.79.10">
    <property type="entry name" value="Nucleoside Triphosphate Pyrophosphohydrolase"/>
    <property type="match status" value="1"/>
</dbReference>
<dbReference type="GO" id="GO:0006260">
    <property type="term" value="P:DNA replication"/>
    <property type="evidence" value="ECO:0007669"/>
    <property type="project" value="UniProtKB-KW"/>
</dbReference>
<evidence type="ECO:0000313" key="19">
    <source>
        <dbReference type="Proteomes" id="UP000190683"/>
    </source>
</evidence>
<evidence type="ECO:0000256" key="6">
    <source>
        <dbReference type="ARBA" id="ARBA00022763"/>
    </source>
</evidence>
<dbReference type="Pfam" id="PF02581">
    <property type="entry name" value="TMP-TENI"/>
    <property type="match status" value="1"/>
</dbReference>
<evidence type="ECO:0000256" key="2">
    <source>
        <dbReference type="ARBA" id="ARBA00005582"/>
    </source>
</evidence>
<keyword evidence="7" id="KW-0378">Hydrolase</keyword>
<evidence type="ECO:0000313" key="18">
    <source>
        <dbReference type="EMBL" id="OOS25307.1"/>
    </source>
</evidence>
<dbReference type="GO" id="GO:0009228">
    <property type="term" value="P:thiamine biosynthetic process"/>
    <property type="evidence" value="ECO:0007669"/>
    <property type="project" value="UniProtKB-KW"/>
</dbReference>
<dbReference type="InterPro" id="IPR015797">
    <property type="entry name" value="NUDIX_hydrolase-like_dom_sf"/>
</dbReference>
<comment type="catalytic activity">
    <reaction evidence="10">
        <text>8-oxo-dGTP + H2O = 8-oxo-dGMP + diphosphate + H(+)</text>
        <dbReference type="Rhea" id="RHEA:31575"/>
        <dbReference type="ChEBI" id="CHEBI:15377"/>
        <dbReference type="ChEBI" id="CHEBI:15378"/>
        <dbReference type="ChEBI" id="CHEBI:33019"/>
        <dbReference type="ChEBI" id="CHEBI:63224"/>
        <dbReference type="ChEBI" id="CHEBI:77896"/>
        <dbReference type="EC" id="3.6.1.55"/>
    </reaction>
</comment>
<feature type="domain" description="Nudix hydrolase" evidence="17">
    <location>
        <begin position="12"/>
        <end position="148"/>
    </location>
</feature>
<dbReference type="InterPro" id="IPR022998">
    <property type="entry name" value="ThiamineP_synth_TenI"/>
</dbReference>